<evidence type="ECO:0000313" key="1">
    <source>
        <dbReference type="EMBL" id="MPM40672.1"/>
    </source>
</evidence>
<gene>
    <name evidence="1" type="ORF">SDC9_87318</name>
</gene>
<comment type="caution">
    <text evidence="1">The sequence shown here is derived from an EMBL/GenBank/DDBJ whole genome shotgun (WGS) entry which is preliminary data.</text>
</comment>
<proteinExistence type="predicted"/>
<name>A0A644ZIF2_9ZZZZ</name>
<reference evidence="1" key="1">
    <citation type="submission" date="2019-08" db="EMBL/GenBank/DDBJ databases">
        <authorList>
            <person name="Kucharzyk K."/>
            <person name="Murdoch R.W."/>
            <person name="Higgins S."/>
            <person name="Loffler F."/>
        </authorList>
    </citation>
    <scope>NUCLEOTIDE SEQUENCE</scope>
</reference>
<sequence>MDVLLLVAGDEVSRVYEVRRLDGLLSEAEVGNRDAAGLLRVIGEIALGVQVSLVADDFDGVLVGAHRSVGAEAPELAADGPFRCGGDLLGGRKRGKGHVVGDADGEMVPGLVGLEVIEYGLDMGRGRVLGSEAVPSADDKRLDSLVFEERADILVQGISESADFLAPVEDRNALHGGRKGIEEEFLREGPVQVHFNDSRLFSPGVQVVDCLLDRLADGTHGHYDVLGVRCTVVVEGMVLAARELFDLLHVGLDDLGDIGVEAVDGFLRLEEDIRVLGGPLLVGMLRVQRAGLEPGDGIIIDNLREVVIFEDVDLLDLVGGAESVKEVQEGDAGLDR</sequence>
<dbReference type="EMBL" id="VSSQ01009086">
    <property type="protein sequence ID" value="MPM40672.1"/>
    <property type="molecule type" value="Genomic_DNA"/>
</dbReference>
<organism evidence="1">
    <name type="scientific">bioreactor metagenome</name>
    <dbReference type="NCBI Taxonomy" id="1076179"/>
    <lineage>
        <taxon>unclassified sequences</taxon>
        <taxon>metagenomes</taxon>
        <taxon>ecological metagenomes</taxon>
    </lineage>
</organism>
<accession>A0A644ZIF2</accession>
<dbReference type="AlphaFoldDB" id="A0A644ZIF2"/>
<protein>
    <submittedName>
        <fullName evidence="1">Uncharacterized protein</fullName>
    </submittedName>
</protein>